<evidence type="ECO:0000256" key="5">
    <source>
        <dbReference type="ARBA" id="ARBA00022598"/>
    </source>
</evidence>
<feature type="binding site" evidence="14">
    <location>
        <position position="926"/>
    </location>
    <ligand>
        <name>Zn(2+)</name>
        <dbReference type="ChEBI" id="CHEBI:29105"/>
    </ligand>
</feature>
<dbReference type="InterPro" id="IPR023585">
    <property type="entry name" value="Ile-tRNA-ligase_type1"/>
</dbReference>
<evidence type="ECO:0000256" key="10">
    <source>
        <dbReference type="ARBA" id="ARBA00022917"/>
    </source>
</evidence>
<dbReference type="PRINTS" id="PR00984">
    <property type="entry name" value="TRNASYNTHILE"/>
</dbReference>
<evidence type="ECO:0000256" key="12">
    <source>
        <dbReference type="ARBA" id="ARBA00025217"/>
    </source>
</evidence>
<dbReference type="InterPro" id="IPR050081">
    <property type="entry name" value="Ile-tRNA_ligase"/>
</dbReference>
<dbReference type="Pfam" id="PF06827">
    <property type="entry name" value="zf-FPG_IleRS"/>
    <property type="match status" value="1"/>
</dbReference>
<evidence type="ECO:0000259" key="15">
    <source>
        <dbReference type="Pfam" id="PF00133"/>
    </source>
</evidence>
<comment type="function">
    <text evidence="12 14">Catalyzes the attachment of isoleucine to tRNA(Ile). As IleRS can inadvertently accommodate and process structurally similar amino acids such as valine, to avoid such errors it has two additional distinct tRNA(Ile)-dependent editing activities. One activity is designated as 'pretransfer' editing and involves the hydrolysis of activated Val-AMP. The other activity is designated 'posttransfer' editing and involves deacylation of mischarged Val-tRNA(Ile).</text>
</comment>
<feature type="domain" description="Zinc finger FPG/IleRS-type" evidence="16">
    <location>
        <begin position="905"/>
        <end position="932"/>
    </location>
</feature>
<organism evidence="18 19">
    <name type="scientific">Pseudomonas wadenswilerensis</name>
    <dbReference type="NCBI Taxonomy" id="1785161"/>
    <lineage>
        <taxon>Bacteria</taxon>
        <taxon>Pseudomonadati</taxon>
        <taxon>Pseudomonadota</taxon>
        <taxon>Gammaproteobacteria</taxon>
        <taxon>Pseudomonadales</taxon>
        <taxon>Pseudomonadaceae</taxon>
        <taxon>Pseudomonas</taxon>
    </lineage>
</organism>
<dbReference type="InterPro" id="IPR002300">
    <property type="entry name" value="aa-tRNA-synth_Ia"/>
</dbReference>
<comment type="subcellular location">
    <subcellularLocation>
        <location evidence="1 14">Cytoplasm</location>
    </subcellularLocation>
</comment>
<dbReference type="InterPro" id="IPR001412">
    <property type="entry name" value="aa-tRNA-synth_I_CS"/>
</dbReference>
<keyword evidence="7 14" id="KW-0547">Nucleotide-binding</keyword>
<sequence length="943" mass="105654">MTDYKATLNLPDTAFPMKAGLPQREPQILQRWDSIGLYQKLREIGKDRPKFVLHDGPPYANGKIHIGHALNKILKDMIVRSKTLSGFDAPYVPGWDCHGLPIEHKVEVTHGKHLSADQTRELCRAYAAEQIEGQKTEFIRLGVLGDWDNPYKTMNFANEAGEIRALAEMVKHGFVFKGLKPVNWCFDCGSALAEAEVEYADKKSQTIDVAFPVVEDAKLAAAFGLASLAKPASIVIWTTTPWTIPANQALNVHPEFNYALVDTGDKLLVLAEELVESCLKRYSLEGSVIATAPGSALELINFRHPFYDRLSPVYLADYVELGAGTGVVHSSPAYGEDDFVTCKRYGMVNDDILTPVQSNGVYVPSLEFFGGQFIWKANPAIVEKLSEVGALMHTETISHSYMHCWRHKTPLIYRATAQWFVGMDKQPDNGETLRERAVKAIEETKFVPAWGQARLHSMIANRPDWCISRQRNWGVPIPFFLDKQTGELHPRTVELMEEVAKRVEKEGIEAWFKLDAAELLGDEAGQYDKIADTLDVWFDSGTTHWHVLRGSHSIGHETGPRADLYLEGSDQHRGWFHSSLLTGCAIDNHAPYRELLTHGFTVDENGRKMSKSLGNTIEPQKVNDTLGADILRLWVSATDYSGEMAVSEQILQRSADAYRRIRNTARFLLSNLSGFDPARDLLPAEDMLALDRWAVDRTLLLQRELEEHYGEYRFWNVYSKIHNFCVQELGGFYLDIIKDRQYTTGANSVARRSCQTALYHISEALVRWIAPILAFTADELWQYLPGERNESVMLNTWYEGLSELPEGFELGRAYWDRVMAAKTAVNKELENQRAAKAIGGNLQAEVTLFADDALSADLNKLGDELRFVLITSAASVAPFAQAPADAVETEVPGLKLKVVKSGHAKCGRCWHFRADVGSNPEHPEICARCADNIGGKGEVRHYA</sequence>
<dbReference type="FunFam" id="3.40.50.620:FF:000042">
    <property type="entry name" value="Isoleucine--tRNA ligase"/>
    <property type="match status" value="1"/>
</dbReference>
<accession>A0A380SW58</accession>
<evidence type="ECO:0000256" key="3">
    <source>
        <dbReference type="ARBA" id="ARBA00011245"/>
    </source>
</evidence>
<feature type="binding site" evidence="14">
    <location>
        <position position="567"/>
    </location>
    <ligand>
        <name>L-isoleucyl-5'-AMP</name>
        <dbReference type="ChEBI" id="CHEBI:178002"/>
    </ligand>
</feature>
<gene>
    <name evidence="14 18" type="primary">ileS</name>
    <name evidence="18" type="ORF">CCOS864_00937</name>
</gene>
<evidence type="ECO:0000256" key="1">
    <source>
        <dbReference type="ARBA" id="ARBA00004496"/>
    </source>
</evidence>
<dbReference type="GO" id="GO:0002161">
    <property type="term" value="F:aminoacyl-tRNA deacylase activity"/>
    <property type="evidence" value="ECO:0007669"/>
    <property type="project" value="InterPro"/>
</dbReference>
<dbReference type="FunFam" id="3.40.50.620:FF:000048">
    <property type="entry name" value="Isoleucine--tRNA ligase"/>
    <property type="match status" value="1"/>
</dbReference>
<dbReference type="HAMAP" id="MF_02002">
    <property type="entry name" value="Ile_tRNA_synth_type1"/>
    <property type="match status" value="1"/>
</dbReference>
<dbReference type="Gene3D" id="3.90.740.10">
    <property type="entry name" value="Valyl/Leucyl/Isoleucyl-tRNA synthetase, editing domain"/>
    <property type="match status" value="1"/>
</dbReference>
<dbReference type="GO" id="GO:0000049">
    <property type="term" value="F:tRNA binding"/>
    <property type="evidence" value="ECO:0007669"/>
    <property type="project" value="InterPro"/>
</dbReference>
<dbReference type="SUPFAM" id="SSF47323">
    <property type="entry name" value="Anticodon-binding domain of a subclass of class I aminoacyl-tRNA synthetases"/>
    <property type="match status" value="1"/>
</dbReference>
<evidence type="ECO:0000256" key="14">
    <source>
        <dbReference type="HAMAP-Rule" id="MF_02002"/>
    </source>
</evidence>
<comment type="catalytic activity">
    <reaction evidence="13 14">
        <text>tRNA(Ile) + L-isoleucine + ATP = L-isoleucyl-tRNA(Ile) + AMP + diphosphate</text>
        <dbReference type="Rhea" id="RHEA:11060"/>
        <dbReference type="Rhea" id="RHEA-COMP:9666"/>
        <dbReference type="Rhea" id="RHEA-COMP:9695"/>
        <dbReference type="ChEBI" id="CHEBI:30616"/>
        <dbReference type="ChEBI" id="CHEBI:33019"/>
        <dbReference type="ChEBI" id="CHEBI:58045"/>
        <dbReference type="ChEBI" id="CHEBI:78442"/>
        <dbReference type="ChEBI" id="CHEBI:78528"/>
        <dbReference type="ChEBI" id="CHEBI:456215"/>
        <dbReference type="EC" id="6.1.1.5"/>
    </reaction>
</comment>
<feature type="domain" description="Aminoacyl-tRNA synthetase class Ia" evidence="15">
    <location>
        <begin position="27"/>
        <end position="646"/>
    </location>
</feature>
<dbReference type="InterPro" id="IPR013155">
    <property type="entry name" value="M/V/L/I-tRNA-synth_anticd-bd"/>
</dbReference>
<keyword evidence="19" id="KW-1185">Reference proteome</keyword>
<dbReference type="SUPFAM" id="SSF52374">
    <property type="entry name" value="Nucleotidylyl transferase"/>
    <property type="match status" value="1"/>
</dbReference>
<feature type="binding site" evidence="14">
    <location>
        <position position="929"/>
    </location>
    <ligand>
        <name>Zn(2+)</name>
        <dbReference type="ChEBI" id="CHEBI:29105"/>
    </ligand>
</feature>
<keyword evidence="11 14" id="KW-0030">Aminoacyl-tRNA synthetase</keyword>
<dbReference type="InterPro" id="IPR014729">
    <property type="entry name" value="Rossmann-like_a/b/a_fold"/>
</dbReference>
<dbReference type="InterPro" id="IPR002301">
    <property type="entry name" value="Ile-tRNA-ligase"/>
</dbReference>
<dbReference type="GO" id="GO:0005829">
    <property type="term" value="C:cytosol"/>
    <property type="evidence" value="ECO:0007669"/>
    <property type="project" value="TreeGrafter"/>
</dbReference>
<dbReference type="CDD" id="cd07960">
    <property type="entry name" value="Anticodon_Ia_Ile_BEm"/>
    <property type="match status" value="1"/>
</dbReference>
<dbReference type="FunFam" id="1.10.730.20:FF:000001">
    <property type="entry name" value="Isoleucine--tRNA ligase"/>
    <property type="match status" value="1"/>
</dbReference>
<evidence type="ECO:0000256" key="4">
    <source>
        <dbReference type="ARBA" id="ARBA00022490"/>
    </source>
</evidence>
<feature type="binding site" evidence="14">
    <location>
        <position position="611"/>
    </location>
    <ligand>
        <name>ATP</name>
        <dbReference type="ChEBI" id="CHEBI:30616"/>
    </ligand>
</feature>
<dbReference type="GO" id="GO:0006428">
    <property type="term" value="P:isoleucyl-tRNA aminoacylation"/>
    <property type="evidence" value="ECO:0007669"/>
    <property type="project" value="UniProtKB-UniRule"/>
</dbReference>
<keyword evidence="10 14" id="KW-0648">Protein biosynthesis</keyword>
<keyword evidence="5 14" id="KW-0436">Ligase</keyword>
<keyword evidence="4 14" id="KW-0963">Cytoplasm</keyword>
<comment type="subunit">
    <text evidence="3 14">Monomer.</text>
</comment>
<dbReference type="PANTHER" id="PTHR42765:SF1">
    <property type="entry name" value="ISOLEUCINE--TRNA LIGASE, MITOCHONDRIAL"/>
    <property type="match status" value="1"/>
</dbReference>
<keyword evidence="6 14" id="KW-0479">Metal-binding</keyword>
<evidence type="ECO:0000313" key="18">
    <source>
        <dbReference type="EMBL" id="SUQ61518.1"/>
    </source>
</evidence>
<dbReference type="EMBL" id="UIDD01000004">
    <property type="protein sequence ID" value="SUQ61518.1"/>
    <property type="molecule type" value="Genomic_DNA"/>
</dbReference>
<keyword evidence="9 14" id="KW-0067">ATP-binding</keyword>
<dbReference type="GO" id="GO:0005524">
    <property type="term" value="F:ATP binding"/>
    <property type="evidence" value="ECO:0007669"/>
    <property type="project" value="UniProtKB-UniRule"/>
</dbReference>
<dbReference type="Gene3D" id="1.10.730.20">
    <property type="match status" value="1"/>
</dbReference>
<dbReference type="PROSITE" id="PS00178">
    <property type="entry name" value="AA_TRNA_LIGASE_I"/>
    <property type="match status" value="1"/>
</dbReference>
<evidence type="ECO:0000259" key="17">
    <source>
        <dbReference type="Pfam" id="PF08264"/>
    </source>
</evidence>
<dbReference type="InterPro" id="IPR010663">
    <property type="entry name" value="Znf_FPG/IleRS"/>
</dbReference>
<feature type="binding site" evidence="14">
    <location>
        <position position="906"/>
    </location>
    <ligand>
        <name>Zn(2+)</name>
        <dbReference type="ChEBI" id="CHEBI:29105"/>
    </ligand>
</feature>
<comment type="similarity">
    <text evidence="2 14">Belongs to the class-I aminoacyl-tRNA synthetase family. IleS type 1 subfamily.</text>
</comment>
<keyword evidence="8 14" id="KW-0862">Zinc</keyword>
<dbReference type="SUPFAM" id="SSF50677">
    <property type="entry name" value="ValRS/IleRS/LeuRS editing domain"/>
    <property type="match status" value="1"/>
</dbReference>
<dbReference type="PANTHER" id="PTHR42765">
    <property type="entry name" value="SOLEUCYL-TRNA SYNTHETASE"/>
    <property type="match status" value="1"/>
</dbReference>
<evidence type="ECO:0000256" key="11">
    <source>
        <dbReference type="ARBA" id="ARBA00023146"/>
    </source>
</evidence>
<protein>
    <recommendedName>
        <fullName evidence="14">Isoleucine--tRNA ligase</fullName>
        <ecNumber evidence="14">6.1.1.5</ecNumber>
    </recommendedName>
    <alternativeName>
        <fullName evidence="14">Isoleucyl-tRNA synthetase</fullName>
        <shortName evidence="14">IleRS</shortName>
    </alternativeName>
</protein>
<comment type="cofactor">
    <cofactor evidence="14">
        <name>Zn(2+)</name>
        <dbReference type="ChEBI" id="CHEBI:29105"/>
    </cofactor>
    <text evidence="14">Binds 1 zinc ion per subunit.</text>
</comment>
<evidence type="ECO:0000256" key="9">
    <source>
        <dbReference type="ARBA" id="ARBA00022840"/>
    </source>
</evidence>
<feature type="domain" description="Methionyl/Valyl/Leucyl/Isoleucyl-tRNA synthetase anticodon-binding" evidence="17">
    <location>
        <begin position="691"/>
        <end position="847"/>
    </location>
</feature>
<dbReference type="EC" id="6.1.1.5" evidence="14"/>
<comment type="domain">
    <text evidence="14">IleRS has two distinct active sites: one for aminoacylation and one for editing. The misactivated valine is translocated from the active site to the editing site, which sterically excludes the correctly activated isoleucine. The single editing site contains two valyl binding pockets, one specific for each substrate (Val-AMP or Val-tRNA(Ile)).</text>
</comment>
<feature type="binding site" evidence="14">
    <location>
        <position position="909"/>
    </location>
    <ligand>
        <name>Zn(2+)</name>
        <dbReference type="ChEBI" id="CHEBI:29105"/>
    </ligand>
</feature>
<proteinExistence type="inferred from homology"/>
<evidence type="ECO:0000256" key="2">
    <source>
        <dbReference type="ARBA" id="ARBA00006887"/>
    </source>
</evidence>
<dbReference type="InterPro" id="IPR033708">
    <property type="entry name" value="Anticodon_Ile_BEm"/>
</dbReference>
<evidence type="ECO:0000256" key="6">
    <source>
        <dbReference type="ARBA" id="ARBA00022723"/>
    </source>
</evidence>
<evidence type="ECO:0000313" key="19">
    <source>
        <dbReference type="Proteomes" id="UP000255177"/>
    </source>
</evidence>
<dbReference type="GO" id="GO:0008270">
    <property type="term" value="F:zinc ion binding"/>
    <property type="evidence" value="ECO:0007669"/>
    <property type="project" value="UniProtKB-UniRule"/>
</dbReference>
<dbReference type="Pfam" id="PF08264">
    <property type="entry name" value="Anticodon_1"/>
    <property type="match status" value="1"/>
</dbReference>
<evidence type="ECO:0000259" key="16">
    <source>
        <dbReference type="Pfam" id="PF06827"/>
    </source>
</evidence>
<reference evidence="19" key="1">
    <citation type="submission" date="2018-07" db="EMBL/GenBank/DDBJ databases">
        <authorList>
            <person name="Blom J."/>
        </authorList>
    </citation>
    <scope>NUCLEOTIDE SEQUENCE [LARGE SCALE GENOMIC DNA]</scope>
    <source>
        <strain evidence="19">CCOS 864</strain>
    </source>
</reference>
<name>A0A380SW58_9PSED</name>
<evidence type="ECO:0000256" key="13">
    <source>
        <dbReference type="ARBA" id="ARBA00048359"/>
    </source>
</evidence>
<dbReference type="NCBIfam" id="TIGR00392">
    <property type="entry name" value="ileS"/>
    <property type="match status" value="1"/>
</dbReference>
<dbReference type="InterPro" id="IPR009008">
    <property type="entry name" value="Val/Leu/Ile-tRNA-synth_edit"/>
</dbReference>
<feature type="short sequence motif" description="'KMSKS' region" evidence="14">
    <location>
        <begin position="608"/>
        <end position="612"/>
    </location>
</feature>
<evidence type="ECO:0000256" key="8">
    <source>
        <dbReference type="ARBA" id="ARBA00022833"/>
    </source>
</evidence>
<feature type="short sequence motif" description="'HIGH' region" evidence="14">
    <location>
        <begin position="58"/>
        <end position="68"/>
    </location>
</feature>
<dbReference type="Gene3D" id="3.40.50.620">
    <property type="entry name" value="HUPs"/>
    <property type="match status" value="2"/>
</dbReference>
<dbReference type="InterPro" id="IPR009080">
    <property type="entry name" value="tRNAsynth_Ia_anticodon-bd"/>
</dbReference>
<dbReference type="Proteomes" id="UP000255177">
    <property type="component" value="Unassembled WGS sequence"/>
</dbReference>
<dbReference type="RefSeq" id="WP_115085279.1">
    <property type="nucleotide sequence ID" value="NZ_CBCSFG010000036.1"/>
</dbReference>
<dbReference type="AlphaFoldDB" id="A0A380SW58"/>
<evidence type="ECO:0000256" key="7">
    <source>
        <dbReference type="ARBA" id="ARBA00022741"/>
    </source>
</evidence>
<dbReference type="Pfam" id="PF00133">
    <property type="entry name" value="tRNA-synt_1"/>
    <property type="match status" value="1"/>
</dbReference>
<dbReference type="GO" id="GO:0004822">
    <property type="term" value="F:isoleucine-tRNA ligase activity"/>
    <property type="evidence" value="ECO:0007669"/>
    <property type="project" value="UniProtKB-UniRule"/>
</dbReference>